<evidence type="ECO:0000313" key="3">
    <source>
        <dbReference type="Proteomes" id="UP000324222"/>
    </source>
</evidence>
<sequence>MDQLTGRAGWSGPGDEVRAALGSGGRGVDGIIILRARVCPGPTWVGSRHVRAPACPACWLGFGSGLHTAPNTACVPQSSEIGPQFLAEHVTL</sequence>
<proteinExistence type="predicted"/>
<gene>
    <name evidence="2" type="ORF">E2C01_060571</name>
</gene>
<protein>
    <submittedName>
        <fullName evidence="2">Uncharacterized protein</fullName>
    </submittedName>
</protein>
<dbReference type="Proteomes" id="UP000324222">
    <property type="component" value="Unassembled WGS sequence"/>
</dbReference>
<dbReference type="AlphaFoldDB" id="A0A5B7HCH0"/>
<name>A0A5B7HCH0_PORTR</name>
<evidence type="ECO:0000313" key="2">
    <source>
        <dbReference type="EMBL" id="MPC66424.1"/>
    </source>
</evidence>
<organism evidence="2 3">
    <name type="scientific">Portunus trituberculatus</name>
    <name type="common">Swimming crab</name>
    <name type="synonym">Neptunus trituberculatus</name>
    <dbReference type="NCBI Taxonomy" id="210409"/>
    <lineage>
        <taxon>Eukaryota</taxon>
        <taxon>Metazoa</taxon>
        <taxon>Ecdysozoa</taxon>
        <taxon>Arthropoda</taxon>
        <taxon>Crustacea</taxon>
        <taxon>Multicrustacea</taxon>
        <taxon>Malacostraca</taxon>
        <taxon>Eumalacostraca</taxon>
        <taxon>Eucarida</taxon>
        <taxon>Decapoda</taxon>
        <taxon>Pleocyemata</taxon>
        <taxon>Brachyura</taxon>
        <taxon>Eubrachyura</taxon>
        <taxon>Portunoidea</taxon>
        <taxon>Portunidae</taxon>
        <taxon>Portuninae</taxon>
        <taxon>Portunus</taxon>
    </lineage>
</organism>
<feature type="region of interest" description="Disordered" evidence="1">
    <location>
        <begin position="1"/>
        <end position="25"/>
    </location>
</feature>
<reference evidence="2 3" key="1">
    <citation type="submission" date="2019-05" db="EMBL/GenBank/DDBJ databases">
        <title>Another draft genome of Portunus trituberculatus and its Hox gene families provides insights of decapod evolution.</title>
        <authorList>
            <person name="Jeong J.-H."/>
            <person name="Song I."/>
            <person name="Kim S."/>
            <person name="Choi T."/>
            <person name="Kim D."/>
            <person name="Ryu S."/>
            <person name="Kim W."/>
        </authorList>
    </citation>
    <scope>NUCLEOTIDE SEQUENCE [LARGE SCALE GENOMIC DNA]</scope>
    <source>
        <tissue evidence="2">Muscle</tissue>
    </source>
</reference>
<dbReference type="EMBL" id="VSRR010024734">
    <property type="protein sequence ID" value="MPC66424.1"/>
    <property type="molecule type" value="Genomic_DNA"/>
</dbReference>
<keyword evidence="3" id="KW-1185">Reference proteome</keyword>
<accession>A0A5B7HCH0</accession>
<comment type="caution">
    <text evidence="2">The sequence shown here is derived from an EMBL/GenBank/DDBJ whole genome shotgun (WGS) entry which is preliminary data.</text>
</comment>
<evidence type="ECO:0000256" key="1">
    <source>
        <dbReference type="SAM" id="MobiDB-lite"/>
    </source>
</evidence>